<reference evidence="8 9" key="1">
    <citation type="submission" date="2007-06" db="EMBL/GenBank/DDBJ databases">
        <authorList>
            <person name="Shimkets L."/>
            <person name="Ferriera S."/>
            <person name="Johnson J."/>
            <person name="Kravitz S."/>
            <person name="Beeson K."/>
            <person name="Sutton G."/>
            <person name="Rogers Y.-H."/>
            <person name="Friedman R."/>
            <person name="Frazier M."/>
            <person name="Venter J.C."/>
        </authorList>
    </citation>
    <scope>NUCLEOTIDE SEQUENCE [LARGE SCALE GENOMIC DNA]</scope>
    <source>
        <strain evidence="8 9">SIR-1</strain>
    </source>
</reference>
<dbReference type="GO" id="GO:0005737">
    <property type="term" value="C:cytoplasm"/>
    <property type="evidence" value="ECO:0007669"/>
    <property type="project" value="UniProtKB-SubCell"/>
</dbReference>
<feature type="binding site" evidence="5">
    <location>
        <begin position="261"/>
        <end position="263"/>
    </location>
    <ligand>
        <name>NAD(+)</name>
        <dbReference type="ChEBI" id="CHEBI:57540"/>
    </ligand>
</feature>
<dbReference type="InterPro" id="IPR026591">
    <property type="entry name" value="Sirtuin_cat_small_dom_sf"/>
</dbReference>
<comment type="caution">
    <text evidence="8">The sequence shown here is derived from an EMBL/GenBank/DDBJ whole genome shotgun (WGS) entry which is preliminary data.</text>
</comment>
<dbReference type="NCBIfam" id="NF003738">
    <property type="entry name" value="PRK05333.1"/>
    <property type="match status" value="1"/>
</dbReference>
<feature type="binding site" evidence="5 6">
    <location>
        <position position="145"/>
    </location>
    <ligand>
        <name>Zn(2+)</name>
        <dbReference type="ChEBI" id="CHEBI:29105"/>
    </ligand>
</feature>
<keyword evidence="2 5" id="KW-0479">Metal-binding</keyword>
<feature type="binding site" evidence="5">
    <location>
        <begin position="235"/>
        <end position="237"/>
    </location>
    <ligand>
        <name>NAD(+)</name>
        <dbReference type="ChEBI" id="CHEBI:57540"/>
    </ligand>
</feature>
<feature type="binding site" evidence="5 6">
    <location>
        <position position="148"/>
    </location>
    <ligand>
        <name>Zn(2+)</name>
        <dbReference type="ChEBI" id="CHEBI:29105"/>
    </ligand>
</feature>
<dbReference type="eggNOG" id="COG0846">
    <property type="taxonomic scope" value="Bacteria"/>
</dbReference>
<dbReference type="InterPro" id="IPR026587">
    <property type="entry name" value="Sirtuin_class_II"/>
</dbReference>
<gene>
    <name evidence="5" type="primary">cobB</name>
    <name evidence="8" type="ORF">PPSIR1_40470</name>
</gene>
<evidence type="ECO:0000259" key="7">
    <source>
        <dbReference type="PROSITE" id="PS50305"/>
    </source>
</evidence>
<proteinExistence type="inferred from homology"/>
<dbReference type="Proteomes" id="UP000005801">
    <property type="component" value="Unassembled WGS sequence"/>
</dbReference>
<dbReference type="HAMAP" id="MF_01967">
    <property type="entry name" value="Sirtuin_ClassII"/>
    <property type="match status" value="1"/>
</dbReference>
<evidence type="ECO:0000313" key="9">
    <source>
        <dbReference type="Proteomes" id="UP000005801"/>
    </source>
</evidence>
<dbReference type="InterPro" id="IPR003000">
    <property type="entry name" value="Sirtuin"/>
</dbReference>
<keyword evidence="9" id="KW-1185">Reference proteome</keyword>
<comment type="catalytic activity">
    <reaction evidence="5">
        <text>N(6)-acetyl-L-lysyl-[protein] + NAD(+) + H2O = 2''-O-acetyl-ADP-D-ribose + nicotinamide + L-lysyl-[protein]</text>
        <dbReference type="Rhea" id="RHEA:43636"/>
        <dbReference type="Rhea" id="RHEA-COMP:9752"/>
        <dbReference type="Rhea" id="RHEA-COMP:10731"/>
        <dbReference type="ChEBI" id="CHEBI:15377"/>
        <dbReference type="ChEBI" id="CHEBI:17154"/>
        <dbReference type="ChEBI" id="CHEBI:29969"/>
        <dbReference type="ChEBI" id="CHEBI:57540"/>
        <dbReference type="ChEBI" id="CHEBI:61930"/>
        <dbReference type="ChEBI" id="CHEBI:83767"/>
        <dbReference type="EC" id="2.3.1.286"/>
    </reaction>
</comment>
<evidence type="ECO:0000256" key="6">
    <source>
        <dbReference type="PROSITE-ProRule" id="PRU00236"/>
    </source>
</evidence>
<comment type="subcellular location">
    <subcellularLocation>
        <location evidence="5">Cytoplasm</location>
    </subcellularLocation>
</comment>
<dbReference type="InterPro" id="IPR029035">
    <property type="entry name" value="DHS-like_NAD/FAD-binding_dom"/>
</dbReference>
<evidence type="ECO:0000313" key="8">
    <source>
        <dbReference type="EMBL" id="EDM81296.1"/>
    </source>
</evidence>
<protein>
    <recommendedName>
        <fullName evidence="5">NAD-dependent protein deacetylase</fullName>
        <ecNumber evidence="5">2.3.1.286</ecNumber>
    </recommendedName>
    <alternativeName>
        <fullName evidence="5">Regulatory protein SIR2 homolog</fullName>
    </alternativeName>
</protein>
<evidence type="ECO:0000256" key="2">
    <source>
        <dbReference type="ARBA" id="ARBA00022723"/>
    </source>
</evidence>
<feature type="domain" description="Deacetylase sirtuin-type" evidence="7">
    <location>
        <begin position="13"/>
        <end position="294"/>
    </location>
</feature>
<dbReference type="PANTHER" id="PTHR11085:SF10">
    <property type="entry name" value="NAD-DEPENDENT PROTEIN DEACYLASE SIRTUIN-5, MITOCHONDRIAL-RELATED"/>
    <property type="match status" value="1"/>
</dbReference>
<accession>A6FYM4</accession>
<keyword evidence="1 5" id="KW-0808">Transferase</keyword>
<comment type="similarity">
    <text evidence="5">Belongs to the sirtuin family. Class II subfamily.</text>
</comment>
<dbReference type="Pfam" id="PF02146">
    <property type="entry name" value="SIR2"/>
    <property type="match status" value="1"/>
</dbReference>
<dbReference type="SUPFAM" id="SSF52467">
    <property type="entry name" value="DHS-like NAD/FAD-binding domain"/>
    <property type="match status" value="1"/>
</dbReference>
<feature type="binding site" evidence="5 6">
    <location>
        <position position="198"/>
    </location>
    <ligand>
        <name>Zn(2+)</name>
        <dbReference type="ChEBI" id="CHEBI:29105"/>
    </ligand>
</feature>
<organism evidence="8 9">
    <name type="scientific">Plesiocystis pacifica SIR-1</name>
    <dbReference type="NCBI Taxonomy" id="391625"/>
    <lineage>
        <taxon>Bacteria</taxon>
        <taxon>Pseudomonadati</taxon>
        <taxon>Myxococcota</taxon>
        <taxon>Polyangia</taxon>
        <taxon>Nannocystales</taxon>
        <taxon>Nannocystaceae</taxon>
        <taxon>Plesiocystis</taxon>
    </lineage>
</organism>
<feature type="binding site" evidence="5 6">
    <location>
        <position position="195"/>
    </location>
    <ligand>
        <name>Zn(2+)</name>
        <dbReference type="ChEBI" id="CHEBI:29105"/>
    </ligand>
</feature>
<dbReference type="GO" id="GO:0070403">
    <property type="term" value="F:NAD+ binding"/>
    <property type="evidence" value="ECO:0007669"/>
    <property type="project" value="UniProtKB-UniRule"/>
</dbReference>
<dbReference type="GO" id="GO:0008270">
    <property type="term" value="F:zinc ion binding"/>
    <property type="evidence" value="ECO:0007669"/>
    <property type="project" value="UniProtKB-UniRule"/>
</dbReference>
<comment type="cofactor">
    <cofactor evidence="5">
        <name>Zn(2+)</name>
        <dbReference type="ChEBI" id="CHEBI:29105"/>
    </cofactor>
    <text evidence="5">Binds 1 zinc ion per subunit.</text>
</comment>
<dbReference type="PROSITE" id="PS50305">
    <property type="entry name" value="SIRTUIN"/>
    <property type="match status" value="1"/>
</dbReference>
<feature type="binding site" evidence="5">
    <location>
        <position position="279"/>
    </location>
    <ligand>
        <name>NAD(+)</name>
        <dbReference type="ChEBI" id="CHEBI:57540"/>
    </ligand>
</feature>
<evidence type="ECO:0000256" key="1">
    <source>
        <dbReference type="ARBA" id="ARBA00022679"/>
    </source>
</evidence>
<name>A6FYM4_9BACT</name>
<dbReference type="AlphaFoldDB" id="A6FYM4"/>
<comment type="function">
    <text evidence="5">NAD-dependent protein deacetylase which modulates the activities of several enzymes which are inactive in their acetylated form.</text>
</comment>
<dbReference type="InterPro" id="IPR050134">
    <property type="entry name" value="NAD-dep_sirtuin_deacylases"/>
</dbReference>
<dbReference type="GO" id="GO:0017136">
    <property type="term" value="F:histone deacetylase activity, NAD-dependent"/>
    <property type="evidence" value="ECO:0007669"/>
    <property type="project" value="TreeGrafter"/>
</dbReference>
<keyword evidence="3 5" id="KW-0862">Zinc</keyword>
<sequence>MGDGTGDEGLALVPSLGPAPGEALEALAELCAGRRVVALTGAGCSTESGIPDYRGEGTRARARNPIRFSAYVEDPEARARYWSRAVVGWPKLSRARPNAAHRVLAQLEAAGVLSGLITQNVDRLHHQAGSRAVVELHGALAEVRCLSCQTIEGRDALQDRLLGLNPSWRHLDAAMAPDGDAELEDPVDRFQVADCQACGGLLKPNVVFFGEQVPQATVDQAYAMVEDAEVLAVFGSSLAVFSGLRFVKRAKARGIPVAIINAGPTRGDPLASLKIDARLGEFLPRLGARLIGSSGAD</sequence>
<dbReference type="InterPro" id="IPR026590">
    <property type="entry name" value="Ssirtuin_cat_dom"/>
</dbReference>
<evidence type="ECO:0000256" key="5">
    <source>
        <dbReference type="HAMAP-Rule" id="MF_01967"/>
    </source>
</evidence>
<dbReference type="Gene3D" id="3.30.1600.10">
    <property type="entry name" value="SIR2/SIRT2 'Small Domain"/>
    <property type="match status" value="1"/>
</dbReference>
<evidence type="ECO:0000256" key="4">
    <source>
        <dbReference type="ARBA" id="ARBA00023027"/>
    </source>
</evidence>
<dbReference type="STRING" id="391625.PPSIR1_40470"/>
<dbReference type="EC" id="2.3.1.286" evidence="5"/>
<evidence type="ECO:0000256" key="3">
    <source>
        <dbReference type="ARBA" id="ARBA00022833"/>
    </source>
</evidence>
<feature type="active site" description="Proton acceptor" evidence="5 6">
    <location>
        <position position="137"/>
    </location>
</feature>
<dbReference type="Gene3D" id="3.40.50.1220">
    <property type="entry name" value="TPP-binding domain"/>
    <property type="match status" value="1"/>
</dbReference>
<dbReference type="EMBL" id="ABCS01000004">
    <property type="protein sequence ID" value="EDM81296.1"/>
    <property type="molecule type" value="Genomic_DNA"/>
</dbReference>
<dbReference type="PANTHER" id="PTHR11085">
    <property type="entry name" value="NAD-DEPENDENT PROTEIN DEACYLASE SIRTUIN-5, MITOCHONDRIAL-RELATED"/>
    <property type="match status" value="1"/>
</dbReference>
<comment type="caution">
    <text evidence="5">Lacks conserved residue(s) required for the propagation of feature annotation.</text>
</comment>
<keyword evidence="4 5" id="KW-0520">NAD</keyword>
<keyword evidence="5" id="KW-0963">Cytoplasm</keyword>
<feature type="binding site" evidence="5">
    <location>
        <begin position="119"/>
        <end position="122"/>
    </location>
    <ligand>
        <name>NAD(+)</name>
        <dbReference type="ChEBI" id="CHEBI:57540"/>
    </ligand>
</feature>